<dbReference type="Proteomes" id="UP000610931">
    <property type="component" value="Unassembled WGS sequence"/>
</dbReference>
<name>A0A8J7JDL8_9FLAO</name>
<dbReference type="InterPro" id="IPR048098">
    <property type="entry name" value="MobB"/>
</dbReference>
<proteinExistence type="predicted"/>
<evidence type="ECO:0000313" key="2">
    <source>
        <dbReference type="Proteomes" id="UP000610931"/>
    </source>
</evidence>
<gene>
    <name evidence="1" type="ORF">JF259_13750</name>
</gene>
<keyword evidence="2" id="KW-1185">Reference proteome</keyword>
<dbReference type="NCBIfam" id="NF041495">
    <property type="entry name" value="MobB_relaxase"/>
    <property type="match status" value="1"/>
</dbReference>
<dbReference type="AlphaFoldDB" id="A0A8J7JDL8"/>
<comment type="caution">
    <text evidence="1">The sequence shown here is derived from an EMBL/GenBank/DDBJ whole genome shotgun (WGS) entry which is preliminary data.</text>
</comment>
<dbReference type="InterPro" id="IPR043766">
    <property type="entry name" value="BfmA-like"/>
</dbReference>
<protein>
    <submittedName>
        <fullName evidence="1">Mobilization protein</fullName>
    </submittedName>
</protein>
<sequence length="339" mass="39375">MYITISKQHQGENFKGSVRDFVNYLEKENETVHPDLQEHFFDQYHDQIGAEEVISQIDQNTKKLNKKEPRFYSMVVSPSQSELKAISNDPEKLRQYVRELMKDYAASFHRNKAVTVDDIKYYAKIERERTFKGTDKEIRENQPYATKILKLKREIRDIERGELKGNVNRIKKEIDRLERDAPHKINGKRIVRGMKKEGMQNHVHIIVSHKDVTNSFKLSPLSQHKAAETTLNGKTIKQGFDRDEFYEAAEKTFDKTFKYNRNFVESYRARNALDKDPKRFLAMLSGLPTTEKQAAFKMLFKAGVKVPTIPTNKVQVAYKALMKLKRGVEVAINSGSIGI</sequence>
<dbReference type="RefSeq" id="WP_199115978.1">
    <property type="nucleotide sequence ID" value="NZ_JAELVQ010000020.1"/>
</dbReference>
<evidence type="ECO:0000313" key="1">
    <source>
        <dbReference type="EMBL" id="MBJ6369154.1"/>
    </source>
</evidence>
<accession>A0A8J7JDL8</accession>
<organism evidence="1 2">
    <name type="scientific">Snuella sedimenti</name>
    <dbReference type="NCBI Taxonomy" id="2798802"/>
    <lineage>
        <taxon>Bacteria</taxon>
        <taxon>Pseudomonadati</taxon>
        <taxon>Bacteroidota</taxon>
        <taxon>Flavobacteriia</taxon>
        <taxon>Flavobacteriales</taxon>
        <taxon>Flavobacteriaceae</taxon>
        <taxon>Snuella</taxon>
    </lineage>
</organism>
<reference evidence="1" key="1">
    <citation type="submission" date="2020-12" db="EMBL/GenBank/DDBJ databases">
        <title>Snuella sp. nov., isolated from sediment in Incheon.</title>
        <authorList>
            <person name="Kim W."/>
        </authorList>
    </citation>
    <scope>NUCLEOTIDE SEQUENCE</scope>
    <source>
        <strain evidence="1">CAU 1569</strain>
    </source>
</reference>
<dbReference type="EMBL" id="JAELVQ010000020">
    <property type="protein sequence ID" value="MBJ6369154.1"/>
    <property type="molecule type" value="Genomic_DNA"/>
</dbReference>
<dbReference type="Pfam" id="PF18976">
    <property type="entry name" value="DUF5712"/>
    <property type="match status" value="1"/>
</dbReference>